<reference evidence="3" key="1">
    <citation type="journal article" date="2020" name="Nat. Commun.">
        <title>Genome assembly of wild tea tree DASZ reveals pedigree and selection history of tea varieties.</title>
        <authorList>
            <person name="Zhang W."/>
            <person name="Zhang Y."/>
            <person name="Qiu H."/>
            <person name="Guo Y."/>
            <person name="Wan H."/>
            <person name="Zhang X."/>
            <person name="Scossa F."/>
            <person name="Alseekh S."/>
            <person name="Zhang Q."/>
            <person name="Wang P."/>
            <person name="Xu L."/>
            <person name="Schmidt M.H."/>
            <person name="Jia X."/>
            <person name="Li D."/>
            <person name="Zhu A."/>
            <person name="Guo F."/>
            <person name="Chen W."/>
            <person name="Ni D."/>
            <person name="Usadel B."/>
            <person name="Fernie A.R."/>
            <person name="Wen W."/>
        </authorList>
    </citation>
    <scope>NUCLEOTIDE SEQUENCE [LARGE SCALE GENOMIC DNA]</scope>
    <source>
        <strain evidence="3">cv. G240</strain>
    </source>
</reference>
<comment type="caution">
    <text evidence="2">The sequence shown here is derived from an EMBL/GenBank/DDBJ whole genome shotgun (WGS) entry which is preliminary data.</text>
</comment>
<proteinExistence type="predicted"/>
<accession>A0A7J7FYH8</accession>
<dbReference type="Pfam" id="PF02458">
    <property type="entry name" value="Transferase"/>
    <property type="match status" value="1"/>
</dbReference>
<evidence type="ECO:0000313" key="3">
    <source>
        <dbReference type="Proteomes" id="UP000593564"/>
    </source>
</evidence>
<dbReference type="GO" id="GO:0016740">
    <property type="term" value="F:transferase activity"/>
    <property type="evidence" value="ECO:0007669"/>
    <property type="project" value="UniProtKB-KW"/>
</dbReference>
<dbReference type="Gene3D" id="3.30.559.10">
    <property type="entry name" value="Chloramphenicol acetyltransferase-like domain"/>
    <property type="match status" value="1"/>
</dbReference>
<reference evidence="2 3" key="2">
    <citation type="submission" date="2020-07" db="EMBL/GenBank/DDBJ databases">
        <title>Genome assembly of wild tea tree DASZ reveals pedigree and selection history of tea varieties.</title>
        <authorList>
            <person name="Zhang W."/>
        </authorList>
    </citation>
    <scope>NUCLEOTIDE SEQUENCE [LARGE SCALE GENOMIC DNA]</scope>
    <source>
        <strain evidence="3">cv. G240</strain>
        <tissue evidence="2">Leaf</tissue>
    </source>
</reference>
<name>A0A7J7FYH8_CAMSI</name>
<dbReference type="Proteomes" id="UP000593564">
    <property type="component" value="Unassembled WGS sequence"/>
</dbReference>
<gene>
    <name evidence="2" type="ORF">HYC85_029654</name>
</gene>
<dbReference type="InterPro" id="IPR023213">
    <property type="entry name" value="CAT-like_dom_sf"/>
</dbReference>
<evidence type="ECO:0000256" key="1">
    <source>
        <dbReference type="ARBA" id="ARBA00022679"/>
    </source>
</evidence>
<dbReference type="PANTHER" id="PTHR31896:SF43">
    <property type="entry name" value="PROTEIN ENHANCED PSEUDOMONAS SUSCEPTIBILITY 1"/>
    <property type="match status" value="1"/>
</dbReference>
<dbReference type="EMBL" id="JACBKZ010000014">
    <property type="protein sequence ID" value="KAF5933483.1"/>
    <property type="molecule type" value="Genomic_DNA"/>
</dbReference>
<dbReference type="PANTHER" id="PTHR31896">
    <property type="entry name" value="FAMILY REGULATORY PROTEIN, PUTATIVE (AFU_ORTHOLOGUE AFUA_3G14730)-RELATED"/>
    <property type="match status" value="1"/>
</dbReference>
<dbReference type="InterPro" id="IPR051283">
    <property type="entry name" value="Sec_Metabolite_Acyltrans"/>
</dbReference>
<keyword evidence="1" id="KW-0808">Transferase</keyword>
<protein>
    <submittedName>
        <fullName evidence="2">Uncharacterized protein</fullName>
    </submittedName>
</protein>
<evidence type="ECO:0000313" key="2">
    <source>
        <dbReference type="EMBL" id="KAF5933483.1"/>
    </source>
</evidence>
<sequence length="184" mass="20744">MFALRWWMTAGNYPTHVYHALSKRVFYSSNPLLANTIVDHPKISFSRTLDFFPLLAGRLGTIKNDDNSSSFFVDCNNAGAHFVHAIADNVTVSDILSPVHVPRFVHSFFPLNGHLNHEGISKPLLAIQVTELVDDFFMGCTMNHAVVDQSCFSQFFNSWFEMAGCSNKISRSPVVNRWFPSNVD</sequence>
<keyword evidence="3" id="KW-1185">Reference proteome</keyword>
<dbReference type="AlphaFoldDB" id="A0A7J7FYH8"/>
<organism evidence="2 3">
    <name type="scientific">Camellia sinensis</name>
    <name type="common">Tea plant</name>
    <name type="synonym">Thea sinensis</name>
    <dbReference type="NCBI Taxonomy" id="4442"/>
    <lineage>
        <taxon>Eukaryota</taxon>
        <taxon>Viridiplantae</taxon>
        <taxon>Streptophyta</taxon>
        <taxon>Embryophyta</taxon>
        <taxon>Tracheophyta</taxon>
        <taxon>Spermatophyta</taxon>
        <taxon>Magnoliopsida</taxon>
        <taxon>eudicotyledons</taxon>
        <taxon>Gunneridae</taxon>
        <taxon>Pentapetalae</taxon>
        <taxon>asterids</taxon>
        <taxon>Ericales</taxon>
        <taxon>Theaceae</taxon>
        <taxon>Camellia</taxon>
    </lineage>
</organism>